<evidence type="ECO:0000313" key="3">
    <source>
        <dbReference type="Proteomes" id="UP000092582"/>
    </source>
</evidence>
<keyword evidence="3" id="KW-1185">Reference proteome</keyword>
<protein>
    <recommendedName>
        <fullName evidence="4">Alpha/beta hydrolase</fullName>
    </recommendedName>
</protein>
<feature type="compositionally biased region" description="Low complexity" evidence="1">
    <location>
        <begin position="275"/>
        <end position="290"/>
    </location>
</feature>
<gene>
    <name evidence="2" type="ORF">PA27867_3797</name>
</gene>
<dbReference type="EMBL" id="CP016282">
    <property type="protein sequence ID" value="ANP74712.1"/>
    <property type="molecule type" value="Genomic_DNA"/>
</dbReference>
<dbReference type="InterPro" id="IPR029058">
    <property type="entry name" value="AB_hydrolase_fold"/>
</dbReference>
<dbReference type="AlphaFoldDB" id="A0A1B1BPZ0"/>
<feature type="region of interest" description="Disordered" evidence="1">
    <location>
        <begin position="275"/>
        <end position="299"/>
    </location>
</feature>
<dbReference type="Proteomes" id="UP000092582">
    <property type="component" value="Chromosome 1"/>
</dbReference>
<feature type="region of interest" description="Disordered" evidence="1">
    <location>
        <begin position="1"/>
        <end position="21"/>
    </location>
</feature>
<dbReference type="RefSeq" id="WP_066598629.1">
    <property type="nucleotide sequence ID" value="NZ_CP016282.1"/>
</dbReference>
<dbReference type="KEGG" id="cart:PA27867_3797"/>
<dbReference type="PATRIC" id="fig|670052.7.peg.3902"/>
<organism evidence="2 3">
    <name type="scientific">Cryobacterium arcticum</name>
    <dbReference type="NCBI Taxonomy" id="670052"/>
    <lineage>
        <taxon>Bacteria</taxon>
        <taxon>Bacillati</taxon>
        <taxon>Actinomycetota</taxon>
        <taxon>Actinomycetes</taxon>
        <taxon>Micrococcales</taxon>
        <taxon>Microbacteriaceae</taxon>
        <taxon>Cryobacterium</taxon>
    </lineage>
</organism>
<dbReference type="Gene3D" id="3.40.50.1820">
    <property type="entry name" value="alpha/beta hydrolase"/>
    <property type="match status" value="1"/>
</dbReference>
<dbReference type="OrthoDB" id="4790882at2"/>
<name>A0A1B1BPZ0_9MICO</name>
<accession>A0A1B1BPZ0</accession>
<proteinExistence type="predicted"/>
<dbReference type="SUPFAM" id="SSF53474">
    <property type="entry name" value="alpha/beta-Hydrolases"/>
    <property type="match status" value="1"/>
</dbReference>
<evidence type="ECO:0008006" key="4">
    <source>
        <dbReference type="Google" id="ProtNLM"/>
    </source>
</evidence>
<evidence type="ECO:0000256" key="1">
    <source>
        <dbReference type="SAM" id="MobiDB-lite"/>
    </source>
</evidence>
<dbReference type="STRING" id="670052.PA27867_3797"/>
<evidence type="ECO:0000313" key="2">
    <source>
        <dbReference type="EMBL" id="ANP74712.1"/>
    </source>
</evidence>
<reference evidence="2 3" key="1">
    <citation type="submission" date="2016-06" db="EMBL/GenBank/DDBJ databases">
        <title>Genome sequencing of Cryobacterium arcticum PAMC 27867.</title>
        <authorList>
            <person name="Lee J."/>
            <person name="Kim O.-S."/>
        </authorList>
    </citation>
    <scope>NUCLEOTIDE SEQUENCE [LARGE SCALE GENOMIC DNA]</scope>
    <source>
        <strain evidence="2 3">PAMC 27867</strain>
    </source>
</reference>
<sequence length="546" mass="54550">MTGTGGRTGPDDPPGGLTVSGGGSTLVATDVVFAEMAALRLVQGDAEGWRDRLGRVSALGVGPAPGWRPNDLGACVFGALAAIDDVAERSRTLADALSATAEDYGRLEGGLAGMLRVTGSWLGYALGALGPLIALSAATPLAYLALGSLLTSTLSGRTPTVVPPALTDWVSANPQLLTSPLTVALVRTLASSADDAALGRAGVPFPVAALLGDGGAGLLGAGSSALGLLGAGRAAGMLRETPVRVSPVGASAGAATTAGTPAGIAAGMTTGAVPPTGPTAGPLSVPRRGPAAGGTAGLLGVPQRGSVPVSVTVPRSLLAAPEPPTGFADLADRIPTRDDGGQVRVERYGDAAHPSWVVYLGGTLEWSPTGSTEPWDMTSNVTAVAGQESGSYAAVLRAMQAAGVATEDPVLPVAHSQGGLLAVELAARGDANVVGLVTFGAPAVPAALPEGLPAIAIEHSDDIIPATGGAPAADDGRLYVRRELFADQPVPADETLPAHQMTAYQDTARLVDESEEPRLLAFRKTLAGLVGTERGEQTVWHAERVG</sequence>